<dbReference type="SUPFAM" id="SSF52058">
    <property type="entry name" value="L domain-like"/>
    <property type="match status" value="1"/>
</dbReference>
<keyword evidence="1" id="KW-0677">Repeat</keyword>
<evidence type="ECO:0000256" key="2">
    <source>
        <dbReference type="ARBA" id="ARBA00022821"/>
    </source>
</evidence>
<dbReference type="OrthoDB" id="598235at2759"/>
<dbReference type="InterPro" id="IPR032675">
    <property type="entry name" value="LRR_dom_sf"/>
</dbReference>
<dbReference type="InterPro" id="IPR058922">
    <property type="entry name" value="WHD_DRP"/>
</dbReference>
<organism evidence="5 6">
    <name type="scientific">Mucuna pruriens</name>
    <name type="common">Velvet bean</name>
    <name type="synonym">Dolichos pruriens</name>
    <dbReference type="NCBI Taxonomy" id="157652"/>
    <lineage>
        <taxon>Eukaryota</taxon>
        <taxon>Viridiplantae</taxon>
        <taxon>Streptophyta</taxon>
        <taxon>Embryophyta</taxon>
        <taxon>Tracheophyta</taxon>
        <taxon>Spermatophyta</taxon>
        <taxon>Magnoliopsida</taxon>
        <taxon>eudicotyledons</taxon>
        <taxon>Gunneridae</taxon>
        <taxon>Pentapetalae</taxon>
        <taxon>rosids</taxon>
        <taxon>fabids</taxon>
        <taxon>Fabales</taxon>
        <taxon>Fabaceae</taxon>
        <taxon>Papilionoideae</taxon>
        <taxon>50 kb inversion clade</taxon>
        <taxon>NPAAA clade</taxon>
        <taxon>indigoferoid/millettioid clade</taxon>
        <taxon>Phaseoleae</taxon>
        <taxon>Mucuna</taxon>
    </lineage>
</organism>
<dbReference type="InterPro" id="IPR044974">
    <property type="entry name" value="Disease_R_plants"/>
</dbReference>
<keyword evidence="2" id="KW-0611">Plant defense</keyword>
<dbReference type="EMBL" id="QJKJ01000483">
    <property type="protein sequence ID" value="RDY12364.1"/>
    <property type="molecule type" value="Genomic_DNA"/>
</dbReference>
<dbReference type="Pfam" id="PF23598">
    <property type="entry name" value="LRR_14"/>
    <property type="match status" value="1"/>
</dbReference>
<dbReference type="Gene3D" id="1.10.10.10">
    <property type="entry name" value="Winged helix-like DNA-binding domain superfamily/Winged helix DNA-binding domain"/>
    <property type="match status" value="1"/>
</dbReference>
<evidence type="ECO:0000256" key="1">
    <source>
        <dbReference type="ARBA" id="ARBA00022737"/>
    </source>
</evidence>
<evidence type="ECO:0000313" key="5">
    <source>
        <dbReference type="EMBL" id="RDY12364.1"/>
    </source>
</evidence>
<dbReference type="FunFam" id="1.10.10.10:FF:000322">
    <property type="entry name" value="Probable disease resistance protein At1g63360"/>
    <property type="match status" value="1"/>
</dbReference>
<keyword evidence="6" id="KW-1185">Reference proteome</keyword>
<proteinExistence type="predicted"/>
<reference evidence="5" key="1">
    <citation type="submission" date="2018-05" db="EMBL/GenBank/DDBJ databases">
        <title>Draft genome of Mucuna pruriens seed.</title>
        <authorList>
            <person name="Nnadi N.E."/>
            <person name="Vos R."/>
            <person name="Hasami M.H."/>
            <person name="Devisetty U.K."/>
            <person name="Aguiy J.C."/>
        </authorList>
    </citation>
    <scope>NUCLEOTIDE SEQUENCE [LARGE SCALE GENOMIC DNA]</scope>
    <source>
        <strain evidence="5">JCA_2017</strain>
    </source>
</reference>
<evidence type="ECO:0000259" key="3">
    <source>
        <dbReference type="Pfam" id="PF23559"/>
    </source>
</evidence>
<sequence>MAKGESKSNPRVAAYDDLPYYLKPCILYFGIYPEDYSIHHNRLTQQWIAEGFVKSDGRTLEQVADEYLSELIYRSLVQVSTVGFEGKVQSCQVHDLLREVIITKVKDLSFCHFVHESATSGIARRLSMDTSSNNVSNCSNNTHIRAIHAFGKGGLLEPFIGQLSSKSRLKVLDLGGTSLNYAPSNLGNLFHLRYLNLRGNKVRVLPKSVGKLLNLETLDIRDTLVRELPSEINKLKKLRHLLAFHRNYHAEYSSMGFTSGVLIEKGIKKLTSLQNLYYVEVDEGGIDLIQEMRMLKQLKKLGLRCVRREYGNAICASVVGMTNLESLNITAISEDEIIDLNSMSSLPQLRRLKLKARLEKMPNWISKLDFLVKIRLTLSKLKDDPLRSLQNLPNLLQLGVMDKAYDGEMLHFQSGGFPKLKKLDLFGLNSVNSILIDSGALLSLEYFTITKIPHLNKVSSGIKSLDNLKVLDFVDMPTEFVGSIDPQNGQDYWIINHVPLVLIRRWIGPKVNHFEIRTIHSSSNDSN</sequence>
<gene>
    <name evidence="5" type="primary">RPM1</name>
    <name evidence="5" type="ORF">CR513_02863</name>
</gene>
<dbReference type="Proteomes" id="UP000257109">
    <property type="component" value="Unassembled WGS sequence"/>
</dbReference>
<dbReference type="InterPro" id="IPR055414">
    <property type="entry name" value="LRR_R13L4/SHOC2-like"/>
</dbReference>
<evidence type="ECO:0000313" key="6">
    <source>
        <dbReference type="Proteomes" id="UP000257109"/>
    </source>
</evidence>
<name>A0A371IBL9_MUCPR</name>
<dbReference type="PANTHER" id="PTHR23155">
    <property type="entry name" value="DISEASE RESISTANCE PROTEIN RP"/>
    <property type="match status" value="1"/>
</dbReference>
<feature type="domain" description="Disease resistance protein winged helix" evidence="3">
    <location>
        <begin position="31"/>
        <end position="101"/>
    </location>
</feature>
<evidence type="ECO:0000259" key="4">
    <source>
        <dbReference type="Pfam" id="PF23598"/>
    </source>
</evidence>
<dbReference type="Pfam" id="PF23559">
    <property type="entry name" value="WHD_DRP"/>
    <property type="match status" value="1"/>
</dbReference>
<accession>A0A371IBL9</accession>
<dbReference type="STRING" id="157652.A0A371IBL9"/>
<feature type="non-terminal residue" evidence="5">
    <location>
        <position position="1"/>
    </location>
</feature>
<feature type="domain" description="Disease resistance R13L4/SHOC-2-like LRR" evidence="4">
    <location>
        <begin position="144"/>
        <end position="475"/>
    </location>
</feature>
<protein>
    <submittedName>
        <fullName evidence="5">Disease resistance protein RPM1</fullName>
    </submittedName>
</protein>
<dbReference type="PANTHER" id="PTHR23155:SF1052">
    <property type="entry name" value="DISEASE RESISTANCE PROTEIN RPM1"/>
    <property type="match status" value="1"/>
</dbReference>
<dbReference type="Gene3D" id="3.80.10.10">
    <property type="entry name" value="Ribonuclease Inhibitor"/>
    <property type="match status" value="1"/>
</dbReference>
<dbReference type="GO" id="GO:0098542">
    <property type="term" value="P:defense response to other organism"/>
    <property type="evidence" value="ECO:0007669"/>
    <property type="project" value="TreeGrafter"/>
</dbReference>
<dbReference type="InterPro" id="IPR036388">
    <property type="entry name" value="WH-like_DNA-bd_sf"/>
</dbReference>
<dbReference type="AlphaFoldDB" id="A0A371IBL9"/>
<comment type="caution">
    <text evidence="5">The sequence shown here is derived from an EMBL/GenBank/DDBJ whole genome shotgun (WGS) entry which is preliminary data.</text>
</comment>